<dbReference type="InterPro" id="IPR004763">
    <property type="entry name" value="CusA-like"/>
</dbReference>
<sequence>MFDKIIEFSLKHRLFVLAFALVLTVYGTFTLTTLPVDVFPDLNRPTVTIMTEASGLAPEEVETLVTRPIETAMNGAPGVTRVRSTSGVGLSIIYVEFDWRTEIYRNRQLIAERLATTKEQLPQGITPTMGPVTSIMGEIMLVGMRSDTGVTSPMEVRTLADWLVRPRLLSIPGIAQVIPIGGQVKQYQVLVSPSRLSAFNLSYDDLSKALAGFARNTTGGFLEQRSSEFLIRNLGQTTSVDDLKDTVVAWRNGAAITVGQVADVRFGSGIKRGDASVNAAPAVILAVQKQPGANTVSLTREVEKALDELKRGLPADVKADHILFKQADFIERAVENVVEALRDGAILVTIVLFAFLMNMRTTFISLTAIPLSIVVTALVFQQMGLSINTMTLGGLAVAIGELVDDAVVDVENILRRLRENAHKAVPLPVIDVIRNASSEVRNSIVYATIIVVLVFLPLFALSGIEGRLFTPLGIAYVVSIIASLLVSLTVTPALSYYLLPKAKAVAHGDSWLVRKLKAADTRMLHWSFANPRKVIMPAVALVALAAASVPFLGRAFLPAFNEGTVTVNVMLPPGSSLSESNRIGTIAEKLLLEVPEVISTGRRTGRAELDEHAEGVHYTEIDVDLKPSKRSREEILGDLRSQLARIPGIVTNIGQPISHRLDHLLSGVRAEIAIKIFGDDLDTLRGLAENARSRMSQVAGIADLQVEKQVLIPQLQLRLDRAEARKYGLTLDQLTETLEAALNGKTVSQVRDGQRTFNVVLRLAEDWRAHTADFRQILVDTPAGKVPLSLLAEVVETSGPNIINRDNMQRRIVVLANSQGRDMAAIIADVQKTLGEMAMPQGYYVTYEGQFKSQQEASRLIAMLAVLSLAGIFVVLYSHFRSAKLAAIIMGNIPMALVGSVAAIWLTDQTLSVASLVGFITLTGIAARNGIMKVSHYLHLVEHEGEVFGPQLVVRGSLERLTPVLMTALVAALALVPLVLAGGEPGKEILHPVAVVIFGGLMSSTILDTIVTPVVFLLVARSSVERVAADARLQGAMA</sequence>
<reference evidence="9 10" key="1">
    <citation type="submission" date="2020-02" db="EMBL/GenBank/DDBJ databases">
        <authorList>
            <person name="Dziuba M."/>
            <person name="Kuznetsov B."/>
            <person name="Mardanov A."/>
            <person name="Ravin N."/>
            <person name="Grouzdev D."/>
        </authorList>
    </citation>
    <scope>NUCLEOTIDE SEQUENCE [LARGE SCALE GENOMIC DNA]</scope>
    <source>
        <strain evidence="9 10">SpK</strain>
    </source>
</reference>
<dbReference type="Pfam" id="PF00873">
    <property type="entry name" value="ACR_tran"/>
    <property type="match status" value="1"/>
</dbReference>
<evidence type="ECO:0000256" key="4">
    <source>
        <dbReference type="ARBA" id="ARBA00022475"/>
    </source>
</evidence>
<proteinExistence type="inferred from homology"/>
<dbReference type="GO" id="GO:0008324">
    <property type="term" value="F:monoatomic cation transmembrane transporter activity"/>
    <property type="evidence" value="ECO:0007669"/>
    <property type="project" value="InterPro"/>
</dbReference>
<dbReference type="GO" id="GO:0005886">
    <property type="term" value="C:plasma membrane"/>
    <property type="evidence" value="ECO:0007669"/>
    <property type="project" value="UniProtKB-SubCell"/>
</dbReference>
<evidence type="ECO:0000313" key="9">
    <source>
        <dbReference type="EMBL" id="NFV80995.1"/>
    </source>
</evidence>
<feature type="transmembrane region" description="Helical" evidence="8">
    <location>
        <begin position="860"/>
        <end position="878"/>
    </location>
</feature>
<feature type="transmembrane region" description="Helical" evidence="8">
    <location>
        <begin position="885"/>
        <end position="906"/>
    </location>
</feature>
<evidence type="ECO:0000256" key="3">
    <source>
        <dbReference type="ARBA" id="ARBA00022448"/>
    </source>
</evidence>
<name>A0A7C9UZU8_9PROT</name>
<dbReference type="Gene3D" id="3.30.2090.10">
    <property type="entry name" value="Multidrug efflux transporter AcrB TolC docking domain, DN and DC subdomains"/>
    <property type="match status" value="2"/>
</dbReference>
<evidence type="ECO:0000256" key="2">
    <source>
        <dbReference type="ARBA" id="ARBA00010942"/>
    </source>
</evidence>
<evidence type="ECO:0000256" key="7">
    <source>
        <dbReference type="ARBA" id="ARBA00023136"/>
    </source>
</evidence>
<feature type="transmembrane region" description="Helical" evidence="8">
    <location>
        <begin position="474"/>
        <end position="499"/>
    </location>
</feature>
<dbReference type="EMBL" id="JAAIYP010000038">
    <property type="protein sequence ID" value="NFV80995.1"/>
    <property type="molecule type" value="Genomic_DNA"/>
</dbReference>
<dbReference type="Gene3D" id="3.30.70.1430">
    <property type="entry name" value="Multidrug efflux transporter AcrB pore domain"/>
    <property type="match status" value="2"/>
</dbReference>
<evidence type="ECO:0000256" key="5">
    <source>
        <dbReference type="ARBA" id="ARBA00022692"/>
    </source>
</evidence>
<dbReference type="InterPro" id="IPR001036">
    <property type="entry name" value="Acrflvin-R"/>
</dbReference>
<feature type="transmembrane region" description="Helical" evidence="8">
    <location>
        <begin position="989"/>
        <end position="1019"/>
    </location>
</feature>
<protein>
    <submittedName>
        <fullName evidence="9">Efflux RND transporter permease subunit</fullName>
    </submittedName>
</protein>
<dbReference type="AlphaFoldDB" id="A0A7C9UZU8"/>
<gene>
    <name evidence="9" type="ORF">G4223_12830</name>
</gene>
<feature type="transmembrane region" description="Helical" evidence="8">
    <location>
        <begin position="534"/>
        <end position="557"/>
    </location>
</feature>
<dbReference type="GO" id="GO:0042910">
    <property type="term" value="F:xenobiotic transmembrane transporter activity"/>
    <property type="evidence" value="ECO:0007669"/>
    <property type="project" value="TreeGrafter"/>
</dbReference>
<evidence type="ECO:0000313" key="10">
    <source>
        <dbReference type="Proteomes" id="UP000480684"/>
    </source>
</evidence>
<evidence type="ECO:0000256" key="1">
    <source>
        <dbReference type="ARBA" id="ARBA00004651"/>
    </source>
</evidence>
<comment type="subcellular location">
    <subcellularLocation>
        <location evidence="1">Cell membrane</location>
        <topology evidence="1">Multi-pass membrane protein</topology>
    </subcellularLocation>
</comment>
<comment type="similarity">
    <text evidence="2">Belongs to the resistance-nodulation-cell division (RND) (TC 2.A.6) family.</text>
</comment>
<comment type="caution">
    <text evidence="9">The sequence shown here is derived from an EMBL/GenBank/DDBJ whole genome shotgun (WGS) entry which is preliminary data.</text>
</comment>
<dbReference type="Gene3D" id="3.30.70.1320">
    <property type="entry name" value="Multidrug efflux transporter AcrB pore domain like"/>
    <property type="match status" value="1"/>
</dbReference>
<keyword evidence="5 8" id="KW-0812">Transmembrane</keyword>
<dbReference type="PANTHER" id="PTHR32063:SF4">
    <property type="entry name" value="SLR6043 PROTEIN"/>
    <property type="match status" value="1"/>
</dbReference>
<keyword evidence="4" id="KW-1003">Cell membrane</keyword>
<keyword evidence="6 8" id="KW-1133">Transmembrane helix</keyword>
<dbReference type="PRINTS" id="PR00702">
    <property type="entry name" value="ACRIFLAVINRP"/>
</dbReference>
<dbReference type="SUPFAM" id="SSF82714">
    <property type="entry name" value="Multidrug efflux transporter AcrB TolC docking domain, DN and DC subdomains"/>
    <property type="match status" value="2"/>
</dbReference>
<dbReference type="Proteomes" id="UP000480684">
    <property type="component" value="Unassembled WGS sequence"/>
</dbReference>
<keyword evidence="10" id="KW-1185">Reference proteome</keyword>
<feature type="transmembrane region" description="Helical" evidence="8">
    <location>
        <begin position="912"/>
        <end position="931"/>
    </location>
</feature>
<dbReference type="Gene3D" id="3.30.70.1440">
    <property type="entry name" value="Multidrug efflux transporter AcrB pore domain"/>
    <property type="match status" value="1"/>
</dbReference>
<accession>A0A7C9UZU8</accession>
<feature type="transmembrane region" description="Helical" evidence="8">
    <location>
        <begin position="444"/>
        <end position="462"/>
    </location>
</feature>
<feature type="transmembrane region" description="Helical" evidence="8">
    <location>
        <begin position="362"/>
        <end position="380"/>
    </location>
</feature>
<dbReference type="RefSeq" id="WP_163680211.1">
    <property type="nucleotide sequence ID" value="NZ_JAAIYP010000038.1"/>
</dbReference>
<dbReference type="NCBIfam" id="TIGR00914">
    <property type="entry name" value="2A0601"/>
    <property type="match status" value="1"/>
</dbReference>
<evidence type="ECO:0000256" key="6">
    <source>
        <dbReference type="ARBA" id="ARBA00022989"/>
    </source>
</evidence>
<dbReference type="PANTHER" id="PTHR32063">
    <property type="match status" value="1"/>
</dbReference>
<organism evidence="9 10">
    <name type="scientific">Magnetospirillum aberrantis SpK</name>
    <dbReference type="NCBI Taxonomy" id="908842"/>
    <lineage>
        <taxon>Bacteria</taxon>
        <taxon>Pseudomonadati</taxon>
        <taxon>Pseudomonadota</taxon>
        <taxon>Alphaproteobacteria</taxon>
        <taxon>Rhodospirillales</taxon>
        <taxon>Rhodospirillaceae</taxon>
        <taxon>Magnetospirillum</taxon>
    </lineage>
</organism>
<feature type="transmembrane region" description="Helical" evidence="8">
    <location>
        <begin position="964"/>
        <end position="983"/>
    </location>
</feature>
<keyword evidence="3" id="KW-0813">Transport</keyword>
<dbReference type="SUPFAM" id="SSF82693">
    <property type="entry name" value="Multidrug efflux transporter AcrB pore domain, PN1, PN2, PC1 and PC2 subdomains"/>
    <property type="match status" value="3"/>
</dbReference>
<dbReference type="InterPro" id="IPR027463">
    <property type="entry name" value="AcrB_DN_DC_subdom"/>
</dbReference>
<keyword evidence="7 8" id="KW-0472">Membrane</keyword>
<dbReference type="SUPFAM" id="SSF82866">
    <property type="entry name" value="Multidrug efflux transporter AcrB transmembrane domain"/>
    <property type="match status" value="2"/>
</dbReference>
<evidence type="ECO:0000256" key="8">
    <source>
        <dbReference type="SAM" id="Phobius"/>
    </source>
</evidence>
<dbReference type="Gene3D" id="1.20.1640.10">
    <property type="entry name" value="Multidrug efflux transporter AcrB transmembrane domain"/>
    <property type="match status" value="2"/>
</dbReference>